<evidence type="ECO:0000313" key="4">
    <source>
        <dbReference type="Proteomes" id="UP000246058"/>
    </source>
</evidence>
<evidence type="ECO:0000259" key="2">
    <source>
        <dbReference type="PROSITE" id="PS51898"/>
    </source>
</evidence>
<dbReference type="SUPFAM" id="SSF56349">
    <property type="entry name" value="DNA breaking-rejoining enzymes"/>
    <property type="match status" value="1"/>
</dbReference>
<dbReference type="Proteomes" id="UP000246058">
    <property type="component" value="Chromosome"/>
</dbReference>
<protein>
    <recommendedName>
        <fullName evidence="2">Tyr recombinase domain-containing protein</fullName>
    </recommendedName>
</protein>
<keyword evidence="4" id="KW-1185">Reference proteome</keyword>
<accession>A0A2U8VRA6</accession>
<dbReference type="EMBL" id="CP029551">
    <property type="protein sequence ID" value="AWN36000.1"/>
    <property type="molecule type" value="Genomic_DNA"/>
</dbReference>
<proteinExistence type="predicted"/>
<evidence type="ECO:0000313" key="3">
    <source>
        <dbReference type="EMBL" id="AWN36000.1"/>
    </source>
</evidence>
<dbReference type="Pfam" id="PF00589">
    <property type="entry name" value="Phage_integrase"/>
    <property type="match status" value="1"/>
</dbReference>
<name>A0A2U8VRA6_9HYPH</name>
<gene>
    <name evidence="3" type="ORF">DK427_09900</name>
</gene>
<dbReference type="PROSITE" id="PS51898">
    <property type="entry name" value="TYR_RECOMBINASE"/>
    <property type="match status" value="1"/>
</dbReference>
<reference evidence="3 4" key="1">
    <citation type="submission" date="2018-05" db="EMBL/GenBank/DDBJ databases">
        <title>Complete Genome Sequence of Methylobacterium sp. 17Sr1-43.</title>
        <authorList>
            <person name="Srinivasan S."/>
        </authorList>
    </citation>
    <scope>NUCLEOTIDE SEQUENCE [LARGE SCALE GENOMIC DNA]</scope>
    <source>
        <strain evidence="3 4">17Sr1-43</strain>
    </source>
</reference>
<dbReference type="InterPro" id="IPR002104">
    <property type="entry name" value="Integrase_catalytic"/>
</dbReference>
<sequence>MELAVRRYAASTRSGSRVRLKWLPTTQGGLVDLRSGILYRRGLAEGESSKRRTPVPLSKRLRAHMRRWRPQSVAHVVEFEGRPIDRLRRAWTTARKAAGLGEEVTPHILRHTFATWVVMDGVPFSKVAMALGTTEKVVEQVSGHHRPEHLLSVVESVSRRR</sequence>
<feature type="domain" description="Tyr recombinase" evidence="2">
    <location>
        <begin position="1"/>
        <end position="155"/>
    </location>
</feature>
<evidence type="ECO:0000256" key="1">
    <source>
        <dbReference type="ARBA" id="ARBA00023172"/>
    </source>
</evidence>
<dbReference type="AlphaFoldDB" id="A0A2U8VRA6"/>
<keyword evidence="1" id="KW-0233">DNA recombination</keyword>
<dbReference type="InterPro" id="IPR011010">
    <property type="entry name" value="DNA_brk_join_enz"/>
</dbReference>
<dbReference type="OrthoDB" id="9808346at2"/>
<dbReference type="GO" id="GO:0006310">
    <property type="term" value="P:DNA recombination"/>
    <property type="evidence" value="ECO:0007669"/>
    <property type="project" value="UniProtKB-KW"/>
</dbReference>
<dbReference type="Gene3D" id="1.10.443.10">
    <property type="entry name" value="Intergrase catalytic core"/>
    <property type="match status" value="1"/>
</dbReference>
<organism evidence="3 4">
    <name type="scientific">Methylobacterium radiodurans</name>
    <dbReference type="NCBI Taxonomy" id="2202828"/>
    <lineage>
        <taxon>Bacteria</taxon>
        <taxon>Pseudomonadati</taxon>
        <taxon>Pseudomonadota</taxon>
        <taxon>Alphaproteobacteria</taxon>
        <taxon>Hyphomicrobiales</taxon>
        <taxon>Methylobacteriaceae</taxon>
        <taxon>Methylobacterium</taxon>
    </lineage>
</organism>
<dbReference type="GO" id="GO:0003677">
    <property type="term" value="F:DNA binding"/>
    <property type="evidence" value="ECO:0007669"/>
    <property type="project" value="InterPro"/>
</dbReference>
<dbReference type="GO" id="GO:0015074">
    <property type="term" value="P:DNA integration"/>
    <property type="evidence" value="ECO:0007669"/>
    <property type="project" value="InterPro"/>
</dbReference>
<dbReference type="KEGG" id="meti:DK427_09900"/>
<dbReference type="InterPro" id="IPR013762">
    <property type="entry name" value="Integrase-like_cat_sf"/>
</dbReference>